<keyword evidence="6" id="KW-1185">Reference proteome</keyword>
<sequence>MPSFGTKPTQTSADDFTPAAKDGRMVFGTPLPDPKTELGVYRLLSPSAGVKVSPICLGAMSLGDQWVGYMGSGVNLEKSLELLDAYYEAGGNFIDTANNYQDEQSEMIVGEWMEKRGVRDDIVLATKYTTFMLDRKESKYDGIRVNYGGNSKKSLVLSVEGSLKKLRTTYIDLLYVHWWDYSTSIPELMQSLNDLVRSGKVLYLGVSDTPAWIVSQANEYARQHGLAQFVVYQGQWSLADRDLEREIVPMARANGMSIAPWGVFGGGMFRTAEEFKARENSLRGGQKPSEKQLQVSKVLEEIAKEIGENVKLTSVALAWIRQRVTDCFPILGGTSIENFKANVEALKITLTEEQMQKLDEVSPCDYGFPYALFGRDPHYLPGGKPNSILVNAVS</sequence>
<evidence type="ECO:0000256" key="3">
    <source>
        <dbReference type="SAM" id="MobiDB-lite"/>
    </source>
</evidence>
<dbReference type="Gene3D" id="3.20.20.100">
    <property type="entry name" value="NADP-dependent oxidoreductase domain"/>
    <property type="match status" value="1"/>
</dbReference>
<protein>
    <submittedName>
        <fullName evidence="5">Aryl-alcohol dehydrogenase</fullName>
    </submittedName>
</protein>
<keyword evidence="1" id="KW-0521">NADP</keyword>
<evidence type="ECO:0000313" key="6">
    <source>
        <dbReference type="Proteomes" id="UP000289152"/>
    </source>
</evidence>
<dbReference type="VEuPathDB" id="FungiDB:TREMEDRAFT_69743"/>
<proteinExistence type="inferred from homology"/>
<dbReference type="InterPro" id="IPR036812">
    <property type="entry name" value="NAD(P)_OxRdtase_dom_sf"/>
</dbReference>
<dbReference type="PANTHER" id="PTHR43364:SF7">
    <property type="entry name" value="NADP-DEPENDENT OXIDOREDUCTASE DOMAIN-CONTAINING PROTEIN-RELATED"/>
    <property type="match status" value="1"/>
</dbReference>
<feature type="compositionally biased region" description="Polar residues" evidence="3">
    <location>
        <begin position="1"/>
        <end position="14"/>
    </location>
</feature>
<organism evidence="5 6">
    <name type="scientific">Tremella mesenterica</name>
    <name type="common">Jelly fungus</name>
    <dbReference type="NCBI Taxonomy" id="5217"/>
    <lineage>
        <taxon>Eukaryota</taxon>
        <taxon>Fungi</taxon>
        <taxon>Dikarya</taxon>
        <taxon>Basidiomycota</taxon>
        <taxon>Agaricomycotina</taxon>
        <taxon>Tremellomycetes</taxon>
        <taxon>Tremellales</taxon>
        <taxon>Tremellaceae</taxon>
        <taxon>Tremella</taxon>
    </lineage>
</organism>
<dbReference type="InterPro" id="IPR050523">
    <property type="entry name" value="AKR_Detox_Biosynth"/>
</dbReference>
<evidence type="ECO:0000256" key="2">
    <source>
        <dbReference type="ARBA" id="ARBA00038157"/>
    </source>
</evidence>
<evidence type="ECO:0000313" key="5">
    <source>
        <dbReference type="EMBL" id="RXK41149.1"/>
    </source>
</evidence>
<dbReference type="EMBL" id="SDIL01000011">
    <property type="protein sequence ID" value="RXK41149.1"/>
    <property type="molecule type" value="Genomic_DNA"/>
</dbReference>
<dbReference type="Proteomes" id="UP000289152">
    <property type="component" value="Unassembled WGS sequence"/>
</dbReference>
<comment type="caution">
    <text evidence="5">The sequence shown here is derived from an EMBL/GenBank/DDBJ whole genome shotgun (WGS) entry which is preliminary data.</text>
</comment>
<feature type="domain" description="NADP-dependent oxidoreductase" evidence="4">
    <location>
        <begin position="54"/>
        <end position="361"/>
    </location>
</feature>
<dbReference type="OrthoDB" id="48988at2759"/>
<dbReference type="STRING" id="5217.A0A4Q1BSX7"/>
<comment type="similarity">
    <text evidence="2">Belongs to the aldo/keto reductase family. Aldo/keto reductase 2 subfamily.</text>
</comment>
<reference evidence="5 6" key="1">
    <citation type="submission" date="2016-06" db="EMBL/GenBank/DDBJ databases">
        <title>Evolution of pathogenesis and genome organization in the Tremellales.</title>
        <authorList>
            <person name="Cuomo C."/>
            <person name="Litvintseva A."/>
            <person name="Heitman J."/>
            <person name="Chen Y."/>
            <person name="Sun S."/>
            <person name="Springer D."/>
            <person name="Dromer F."/>
            <person name="Young S."/>
            <person name="Zeng Q."/>
            <person name="Chapman S."/>
            <person name="Gujja S."/>
            <person name="Saif S."/>
            <person name="Birren B."/>
        </authorList>
    </citation>
    <scope>NUCLEOTIDE SEQUENCE [LARGE SCALE GENOMIC DNA]</scope>
    <source>
        <strain evidence="5 6">ATCC 28783</strain>
    </source>
</reference>
<evidence type="ECO:0000259" key="4">
    <source>
        <dbReference type="Pfam" id="PF00248"/>
    </source>
</evidence>
<name>A0A4Q1BSX7_TREME</name>
<dbReference type="Pfam" id="PF00248">
    <property type="entry name" value="Aldo_ket_red"/>
    <property type="match status" value="1"/>
</dbReference>
<dbReference type="PANTHER" id="PTHR43364">
    <property type="entry name" value="NADH-SPECIFIC METHYLGLYOXAL REDUCTASE-RELATED"/>
    <property type="match status" value="1"/>
</dbReference>
<evidence type="ECO:0000256" key="1">
    <source>
        <dbReference type="ARBA" id="ARBA00022857"/>
    </source>
</evidence>
<dbReference type="SUPFAM" id="SSF51430">
    <property type="entry name" value="NAD(P)-linked oxidoreductase"/>
    <property type="match status" value="1"/>
</dbReference>
<feature type="region of interest" description="Disordered" evidence="3">
    <location>
        <begin position="1"/>
        <end position="21"/>
    </location>
</feature>
<accession>A0A4Q1BSX7</accession>
<gene>
    <name evidence="5" type="ORF">M231_01552</name>
</gene>
<dbReference type="AlphaFoldDB" id="A0A4Q1BSX7"/>
<dbReference type="InParanoid" id="A0A4Q1BSX7"/>
<dbReference type="InterPro" id="IPR023210">
    <property type="entry name" value="NADP_OxRdtase_dom"/>
</dbReference>